<evidence type="ECO:0000256" key="3">
    <source>
        <dbReference type="SAM" id="SignalP"/>
    </source>
</evidence>
<name>A0A231HEU9_9NOCA</name>
<dbReference type="EMBL" id="NGAF01000001">
    <property type="protein sequence ID" value="OXR47409.1"/>
    <property type="molecule type" value="Genomic_DNA"/>
</dbReference>
<keyword evidence="2" id="KW-0472">Membrane</keyword>
<evidence type="ECO:0000256" key="1">
    <source>
        <dbReference type="ARBA" id="ARBA00022475"/>
    </source>
</evidence>
<dbReference type="GO" id="GO:0016020">
    <property type="term" value="C:membrane"/>
    <property type="evidence" value="ECO:0007669"/>
    <property type="project" value="InterPro"/>
</dbReference>
<dbReference type="InterPro" id="IPR008691">
    <property type="entry name" value="LpqH"/>
</dbReference>
<accession>A0A231HEU9</accession>
<proteinExistence type="predicted"/>
<feature type="signal peptide" evidence="3">
    <location>
        <begin position="1"/>
        <end position="23"/>
    </location>
</feature>
<keyword evidence="1" id="KW-1003">Cell membrane</keyword>
<keyword evidence="5" id="KW-1185">Reference proteome</keyword>
<sequence>MRTKQIRIAAATLAAAGLTLALAACGDDSTTAAPASTTAAPATQAPSGGQSAALVDGKALSANFDTTCAQRGGTLALALTDAANPTFGRLSVSATLTAQGGTVQAVAIGGSKGGASGMPYAVGFGNGQPGGSATVSKDGKTYKITGEGVAAPDMTNPMAGPATAKFELTFACPTIVNG</sequence>
<reference evidence="4 5" key="1">
    <citation type="submission" date="2017-07" db="EMBL/GenBank/DDBJ databases">
        <title>First draft Genome Sequence of Nocardia cerradoensis isolated from human infection.</title>
        <authorList>
            <person name="Carrasco G."/>
        </authorList>
    </citation>
    <scope>NUCLEOTIDE SEQUENCE [LARGE SCALE GENOMIC DNA]</scope>
    <source>
        <strain evidence="4 5">CNM20130759</strain>
    </source>
</reference>
<feature type="chain" id="PRO_5012691982" description="Lipoprotein LpqH" evidence="3">
    <location>
        <begin position="24"/>
        <end position="178"/>
    </location>
</feature>
<comment type="caution">
    <text evidence="4">The sequence shown here is derived from an EMBL/GenBank/DDBJ whole genome shotgun (WGS) entry which is preliminary data.</text>
</comment>
<evidence type="ECO:0000256" key="2">
    <source>
        <dbReference type="ARBA" id="ARBA00023136"/>
    </source>
</evidence>
<gene>
    <name evidence="4" type="ORF">B7C42_00532</name>
</gene>
<dbReference type="Proteomes" id="UP000215506">
    <property type="component" value="Unassembled WGS sequence"/>
</dbReference>
<evidence type="ECO:0000313" key="5">
    <source>
        <dbReference type="Proteomes" id="UP000215506"/>
    </source>
</evidence>
<protein>
    <recommendedName>
        <fullName evidence="6">Lipoprotein LpqH</fullName>
    </recommendedName>
</protein>
<dbReference type="AlphaFoldDB" id="A0A231HEU9"/>
<evidence type="ECO:0008006" key="6">
    <source>
        <dbReference type="Google" id="ProtNLM"/>
    </source>
</evidence>
<dbReference type="RefSeq" id="WP_094024265.1">
    <property type="nucleotide sequence ID" value="NZ_NGAF01000001.1"/>
</dbReference>
<dbReference type="Pfam" id="PF05481">
    <property type="entry name" value="Myco_19_kDa"/>
    <property type="match status" value="1"/>
</dbReference>
<keyword evidence="3" id="KW-0732">Signal</keyword>
<dbReference type="PROSITE" id="PS51257">
    <property type="entry name" value="PROKAR_LIPOPROTEIN"/>
    <property type="match status" value="1"/>
</dbReference>
<evidence type="ECO:0000313" key="4">
    <source>
        <dbReference type="EMBL" id="OXR47409.1"/>
    </source>
</evidence>
<organism evidence="4 5">
    <name type="scientific">Nocardia cerradoensis</name>
    <dbReference type="NCBI Taxonomy" id="85688"/>
    <lineage>
        <taxon>Bacteria</taxon>
        <taxon>Bacillati</taxon>
        <taxon>Actinomycetota</taxon>
        <taxon>Actinomycetes</taxon>
        <taxon>Mycobacteriales</taxon>
        <taxon>Nocardiaceae</taxon>
        <taxon>Nocardia</taxon>
    </lineage>
</organism>